<feature type="domain" description="FAS1" evidence="2">
    <location>
        <begin position="40"/>
        <end position="171"/>
    </location>
</feature>
<proteinExistence type="predicted"/>
<keyword evidence="4" id="KW-1185">Reference proteome</keyword>
<dbReference type="RefSeq" id="WP_279247921.1">
    <property type="nucleotide sequence ID" value="NZ_SHNO01000001.1"/>
</dbReference>
<organism evidence="3 4">
    <name type="scientific">Candidatus Marimicrobium litorale</name>
    <dbReference type="NCBI Taxonomy" id="2518991"/>
    <lineage>
        <taxon>Bacteria</taxon>
        <taxon>Pseudomonadati</taxon>
        <taxon>Pseudomonadota</taxon>
        <taxon>Gammaproteobacteria</taxon>
        <taxon>Cellvibrionales</taxon>
        <taxon>Halieaceae</taxon>
        <taxon>Marimicrobium</taxon>
    </lineage>
</organism>
<dbReference type="PROSITE" id="PS50213">
    <property type="entry name" value="FAS1"/>
    <property type="match status" value="1"/>
</dbReference>
<dbReference type="PANTHER" id="PTHR10900:SF77">
    <property type="entry name" value="FI19380P1"/>
    <property type="match status" value="1"/>
</dbReference>
<dbReference type="InterPro" id="IPR000782">
    <property type="entry name" value="FAS1_domain"/>
</dbReference>
<dbReference type="InterPro" id="IPR036378">
    <property type="entry name" value="FAS1_dom_sf"/>
</dbReference>
<comment type="caution">
    <text evidence="3">The sequence shown here is derived from an EMBL/GenBank/DDBJ whole genome shotgun (WGS) entry which is preliminary data.</text>
</comment>
<keyword evidence="1" id="KW-0732">Signal</keyword>
<name>A0ABT3T1N0_9GAMM</name>
<gene>
    <name evidence="3" type="ORF">EYC82_02205</name>
</gene>
<dbReference type="Pfam" id="PF02469">
    <property type="entry name" value="Fasciclin"/>
    <property type="match status" value="1"/>
</dbReference>
<dbReference type="InterPro" id="IPR050904">
    <property type="entry name" value="Adhesion/Biosynth-related"/>
</dbReference>
<dbReference type="PANTHER" id="PTHR10900">
    <property type="entry name" value="PERIOSTIN-RELATED"/>
    <property type="match status" value="1"/>
</dbReference>
<accession>A0ABT3T1N0</accession>
<sequence length="176" mass="18409">MKVGSLIVAVSAVVFSASLSAQVAPKTMASCLSTEIVEFDGNIVEAAVATPSLSTLVTAVEVAGLVDTLATAEGITVYAPTNAAFDALPGDLVDTLLGNTDLLSAVLTFHVSPMMVDARRFVDGYRRSTLLDGQFVFIDRTQGYSRVNNARVSCQGVQASNGLVWIIDSVLIPAVQ</sequence>
<evidence type="ECO:0000313" key="3">
    <source>
        <dbReference type="EMBL" id="MCX2976167.1"/>
    </source>
</evidence>
<dbReference type="Gene3D" id="2.30.180.10">
    <property type="entry name" value="FAS1 domain"/>
    <property type="match status" value="1"/>
</dbReference>
<protein>
    <submittedName>
        <fullName evidence="3">Fasciclin domain-containing protein</fullName>
    </submittedName>
</protein>
<dbReference type="EMBL" id="SHNO01000001">
    <property type="protein sequence ID" value="MCX2976167.1"/>
    <property type="molecule type" value="Genomic_DNA"/>
</dbReference>
<evidence type="ECO:0000259" key="2">
    <source>
        <dbReference type="PROSITE" id="PS50213"/>
    </source>
</evidence>
<dbReference type="Proteomes" id="UP001143304">
    <property type="component" value="Unassembled WGS sequence"/>
</dbReference>
<dbReference type="SUPFAM" id="SSF82153">
    <property type="entry name" value="FAS1 domain"/>
    <property type="match status" value="1"/>
</dbReference>
<evidence type="ECO:0000256" key="1">
    <source>
        <dbReference type="SAM" id="SignalP"/>
    </source>
</evidence>
<reference evidence="3" key="1">
    <citation type="submission" date="2019-02" db="EMBL/GenBank/DDBJ databases">
        <authorList>
            <person name="Li S.-H."/>
        </authorList>
    </citation>
    <scope>NUCLEOTIDE SEQUENCE</scope>
    <source>
        <strain evidence="3">IMCC11814</strain>
    </source>
</reference>
<evidence type="ECO:0000313" key="4">
    <source>
        <dbReference type="Proteomes" id="UP001143304"/>
    </source>
</evidence>
<dbReference type="SMART" id="SM00554">
    <property type="entry name" value="FAS1"/>
    <property type="match status" value="1"/>
</dbReference>
<feature type="signal peptide" evidence="1">
    <location>
        <begin position="1"/>
        <end position="23"/>
    </location>
</feature>
<feature type="chain" id="PRO_5047136875" evidence="1">
    <location>
        <begin position="24"/>
        <end position="176"/>
    </location>
</feature>